<accession>A0A482W6E6</accession>
<protein>
    <submittedName>
        <fullName evidence="4">Peptidase C2 domain containing protein</fullName>
    </submittedName>
</protein>
<dbReference type="AlphaFoldDB" id="A0A482W6E6"/>
<evidence type="ECO:0000313" key="5">
    <source>
        <dbReference type="Proteomes" id="UP000292052"/>
    </source>
</evidence>
<dbReference type="Proteomes" id="UP000292052">
    <property type="component" value="Unassembled WGS sequence"/>
</dbReference>
<feature type="non-terminal residue" evidence="4">
    <location>
        <position position="113"/>
    </location>
</feature>
<evidence type="ECO:0000256" key="2">
    <source>
        <dbReference type="PROSITE-ProRule" id="PRU00239"/>
    </source>
</evidence>
<evidence type="ECO:0000256" key="1">
    <source>
        <dbReference type="ARBA" id="ARBA00007623"/>
    </source>
</evidence>
<dbReference type="InterPro" id="IPR001300">
    <property type="entry name" value="Peptidase_C2_calpain_cat"/>
</dbReference>
<comment type="caution">
    <text evidence="2">Lacks conserved residue(s) required for the propagation of feature annotation.</text>
</comment>
<comment type="similarity">
    <text evidence="1">Belongs to the peptidase C2 family.</text>
</comment>
<dbReference type="GO" id="GO:0005737">
    <property type="term" value="C:cytoplasm"/>
    <property type="evidence" value="ECO:0007669"/>
    <property type="project" value="TreeGrafter"/>
</dbReference>
<sequence length="113" mass="12819">HSTNYQAIRRACRERGSLFEDPDFPAGPRALYHHKKPALHPIVWMRPHEMCQRPRFVSDSSGETQRFAVEAGDLGDQWLLAAVASLALTPRFLDRIVPPDQGFDNSHSYCGVF</sequence>
<dbReference type="PANTHER" id="PTHR10183:SF424">
    <property type="entry name" value="CALPAIN-B-LIKE PROTEIN"/>
    <property type="match status" value="1"/>
</dbReference>
<dbReference type="SUPFAM" id="SSF54001">
    <property type="entry name" value="Cysteine proteinases"/>
    <property type="match status" value="1"/>
</dbReference>
<evidence type="ECO:0000259" key="3">
    <source>
        <dbReference type="PROSITE" id="PS50203"/>
    </source>
</evidence>
<dbReference type="Pfam" id="PF00648">
    <property type="entry name" value="Peptidase_C2"/>
    <property type="match status" value="1"/>
</dbReference>
<feature type="non-terminal residue" evidence="4">
    <location>
        <position position="1"/>
    </location>
</feature>
<reference evidence="4 5" key="1">
    <citation type="submission" date="2017-03" db="EMBL/GenBank/DDBJ databases">
        <title>Genome of the blue death feigning beetle - Asbolus verrucosus.</title>
        <authorList>
            <person name="Rider S.D."/>
        </authorList>
    </citation>
    <scope>NUCLEOTIDE SEQUENCE [LARGE SCALE GENOMIC DNA]</scope>
    <source>
        <strain evidence="4">Butters</strain>
        <tissue evidence="4">Head and leg muscle</tissue>
    </source>
</reference>
<dbReference type="EMBL" id="QDEB01023448">
    <property type="protein sequence ID" value="RZC40740.1"/>
    <property type="molecule type" value="Genomic_DNA"/>
</dbReference>
<proteinExistence type="inferred from homology"/>
<evidence type="ECO:0000313" key="4">
    <source>
        <dbReference type="EMBL" id="RZC40740.1"/>
    </source>
</evidence>
<dbReference type="GO" id="GO:0006508">
    <property type="term" value="P:proteolysis"/>
    <property type="evidence" value="ECO:0007669"/>
    <property type="project" value="InterPro"/>
</dbReference>
<dbReference type="InterPro" id="IPR022684">
    <property type="entry name" value="Calpain_cysteine_protease"/>
</dbReference>
<dbReference type="PANTHER" id="PTHR10183">
    <property type="entry name" value="CALPAIN"/>
    <property type="match status" value="1"/>
</dbReference>
<dbReference type="PROSITE" id="PS50203">
    <property type="entry name" value="CALPAIN_CAT"/>
    <property type="match status" value="1"/>
</dbReference>
<dbReference type="STRING" id="1661398.A0A482W6E6"/>
<comment type="caution">
    <text evidence="4">The sequence shown here is derived from an EMBL/GenBank/DDBJ whole genome shotgun (WGS) entry which is preliminary data.</text>
</comment>
<keyword evidence="5" id="KW-1185">Reference proteome</keyword>
<dbReference type="OrthoDB" id="424753at2759"/>
<dbReference type="GO" id="GO:0004198">
    <property type="term" value="F:calcium-dependent cysteine-type endopeptidase activity"/>
    <property type="evidence" value="ECO:0007669"/>
    <property type="project" value="InterPro"/>
</dbReference>
<dbReference type="PRINTS" id="PR00704">
    <property type="entry name" value="CALPAIN"/>
</dbReference>
<feature type="domain" description="Calpain catalytic" evidence="3">
    <location>
        <begin position="18"/>
        <end position="113"/>
    </location>
</feature>
<dbReference type="InterPro" id="IPR038765">
    <property type="entry name" value="Papain-like_cys_pep_sf"/>
</dbReference>
<gene>
    <name evidence="4" type="ORF">BDFB_012980</name>
</gene>
<name>A0A482W6E6_ASBVE</name>
<organism evidence="4 5">
    <name type="scientific">Asbolus verrucosus</name>
    <name type="common">Desert ironclad beetle</name>
    <dbReference type="NCBI Taxonomy" id="1661398"/>
    <lineage>
        <taxon>Eukaryota</taxon>
        <taxon>Metazoa</taxon>
        <taxon>Ecdysozoa</taxon>
        <taxon>Arthropoda</taxon>
        <taxon>Hexapoda</taxon>
        <taxon>Insecta</taxon>
        <taxon>Pterygota</taxon>
        <taxon>Neoptera</taxon>
        <taxon>Endopterygota</taxon>
        <taxon>Coleoptera</taxon>
        <taxon>Polyphaga</taxon>
        <taxon>Cucujiformia</taxon>
        <taxon>Tenebrionidae</taxon>
        <taxon>Pimeliinae</taxon>
        <taxon>Asbolus</taxon>
    </lineage>
</organism>